<dbReference type="Gene3D" id="3.40.50.2300">
    <property type="match status" value="2"/>
</dbReference>
<dbReference type="RefSeq" id="WP_340355446.1">
    <property type="nucleotide sequence ID" value="NZ_JBBKZU010000001.1"/>
</dbReference>
<comment type="caution">
    <text evidence="1">The sequence shown here is derived from an EMBL/GenBank/DDBJ whole genome shotgun (WGS) entry which is preliminary data.</text>
</comment>
<dbReference type="Proteomes" id="UP001365846">
    <property type="component" value="Unassembled WGS sequence"/>
</dbReference>
<reference evidence="1 2" key="1">
    <citation type="submission" date="2024-03" db="EMBL/GenBank/DDBJ databases">
        <title>Novel species of the genus Variovorax.</title>
        <authorList>
            <person name="Liu Q."/>
            <person name="Xin Y.-H."/>
        </authorList>
    </citation>
    <scope>NUCLEOTIDE SEQUENCE [LARGE SCALE GENOMIC DNA]</scope>
    <source>
        <strain evidence="1 2">KACC 18899</strain>
    </source>
</reference>
<evidence type="ECO:0000313" key="1">
    <source>
        <dbReference type="EMBL" id="MEJ8810146.1"/>
    </source>
</evidence>
<proteinExistence type="predicted"/>
<dbReference type="PANTHER" id="PTHR35271:SF1">
    <property type="entry name" value="ABC TRANSPORTER, SUBSTRATE-BINDING LIPOPROTEIN"/>
    <property type="match status" value="1"/>
</dbReference>
<dbReference type="CDD" id="cd06325">
    <property type="entry name" value="PBP1_ABC_unchar_transporter"/>
    <property type="match status" value="1"/>
</dbReference>
<accession>A0ABU8V9J5</accession>
<sequence>MKRRAFHFTLAAIPVSMAIGAPAQQAKRPLRVAWVSTERKGRPSLTYEAFRSGMRELGYVEGRDLHIDSWWGEGSRDRLEKSVPEILRAQPDVLLASGGLALGALIRTDVKLPIVFSVSADPVAAGFVQSFSRPGGHMTGVSLFTLALVGKRLEFLKKILPNASKIALIANPQHPGESQELDATRTAAAQLGIAVHYFPVKDQAELDVALAEIVREGDDAIVAFADGFTMSFASRIAEFSLRHRIPAIDGWAEFAQQGNLMIYGPVIEEVYRRLAAYVDKIGRGAKPADLPVELPTRVELVVNLKTARAIGLAIPRAVLLRADHVIE</sequence>
<protein>
    <submittedName>
        <fullName evidence="1">ABC transporter substrate-binding protein</fullName>
    </submittedName>
</protein>
<organism evidence="1 2">
    <name type="scientific">Variovorax ureilyticus</name>
    <dbReference type="NCBI Taxonomy" id="1836198"/>
    <lineage>
        <taxon>Bacteria</taxon>
        <taxon>Pseudomonadati</taxon>
        <taxon>Pseudomonadota</taxon>
        <taxon>Betaproteobacteria</taxon>
        <taxon>Burkholderiales</taxon>
        <taxon>Comamonadaceae</taxon>
        <taxon>Variovorax</taxon>
    </lineage>
</organism>
<dbReference type="InterPro" id="IPR007487">
    <property type="entry name" value="ABC_transpt-TYRBP-like"/>
</dbReference>
<evidence type="ECO:0000313" key="2">
    <source>
        <dbReference type="Proteomes" id="UP001365846"/>
    </source>
</evidence>
<keyword evidence="2" id="KW-1185">Reference proteome</keyword>
<name>A0ABU8V9J5_9BURK</name>
<gene>
    <name evidence="1" type="ORF">WKW77_03655</name>
</gene>
<dbReference type="EMBL" id="JBBKZU010000001">
    <property type="protein sequence ID" value="MEJ8810146.1"/>
    <property type="molecule type" value="Genomic_DNA"/>
</dbReference>
<dbReference type="Pfam" id="PF04392">
    <property type="entry name" value="ABC_sub_bind"/>
    <property type="match status" value="1"/>
</dbReference>
<dbReference type="PANTHER" id="PTHR35271">
    <property type="entry name" value="ABC TRANSPORTER, SUBSTRATE-BINDING LIPOPROTEIN-RELATED"/>
    <property type="match status" value="1"/>
</dbReference>